<feature type="domain" description="Fibrinogen C-terminal" evidence="5">
    <location>
        <begin position="133"/>
        <end position="186"/>
    </location>
</feature>
<keyword evidence="2" id="KW-0964">Secreted</keyword>
<evidence type="ECO:0000259" key="4">
    <source>
        <dbReference type="PROSITE" id="PS50878"/>
    </source>
</evidence>
<evidence type="ECO:0000256" key="2">
    <source>
        <dbReference type="ARBA" id="ARBA00022525"/>
    </source>
</evidence>
<dbReference type="PANTHER" id="PTHR33332">
    <property type="entry name" value="REVERSE TRANSCRIPTASE DOMAIN-CONTAINING PROTEIN"/>
    <property type="match status" value="1"/>
</dbReference>
<evidence type="ECO:0000313" key="7">
    <source>
        <dbReference type="Proteomes" id="UP000225706"/>
    </source>
</evidence>
<comment type="subcellular location">
    <subcellularLocation>
        <location evidence="1">Secreted</location>
    </subcellularLocation>
</comment>
<dbReference type="PROSITE" id="PS51406">
    <property type="entry name" value="FIBRINOGEN_C_2"/>
    <property type="match status" value="1"/>
</dbReference>
<evidence type="ECO:0000256" key="3">
    <source>
        <dbReference type="ARBA" id="ARBA00023119"/>
    </source>
</evidence>
<reference evidence="7" key="1">
    <citation type="journal article" date="2017" name="bioRxiv">
        <title>Comparative analysis of the genomes of Stylophora pistillata and Acropora digitifera provides evidence for extensive differences between species of corals.</title>
        <authorList>
            <person name="Voolstra C.R."/>
            <person name="Li Y."/>
            <person name="Liew Y.J."/>
            <person name="Baumgarten S."/>
            <person name="Zoccola D."/>
            <person name="Flot J.-F."/>
            <person name="Tambutte S."/>
            <person name="Allemand D."/>
            <person name="Aranda M."/>
        </authorList>
    </citation>
    <scope>NUCLEOTIDE SEQUENCE [LARGE SCALE GENOMIC DNA]</scope>
</reference>
<dbReference type="InterPro" id="IPR036056">
    <property type="entry name" value="Fibrinogen-like_C"/>
</dbReference>
<dbReference type="GO" id="GO:0005576">
    <property type="term" value="C:extracellular region"/>
    <property type="evidence" value="ECO:0007669"/>
    <property type="project" value="UniProtKB-SubCell"/>
</dbReference>
<organism evidence="6 7">
    <name type="scientific">Stylophora pistillata</name>
    <name type="common">Smooth cauliflower coral</name>
    <dbReference type="NCBI Taxonomy" id="50429"/>
    <lineage>
        <taxon>Eukaryota</taxon>
        <taxon>Metazoa</taxon>
        <taxon>Cnidaria</taxon>
        <taxon>Anthozoa</taxon>
        <taxon>Hexacorallia</taxon>
        <taxon>Scleractinia</taxon>
        <taxon>Astrocoeniina</taxon>
        <taxon>Pocilloporidae</taxon>
        <taxon>Stylophora</taxon>
    </lineage>
</organism>
<keyword evidence="6" id="KW-0548">Nucleotidyltransferase</keyword>
<dbReference type="Pfam" id="PF01410">
    <property type="entry name" value="COLFI"/>
    <property type="match status" value="1"/>
</dbReference>
<keyword evidence="6" id="KW-0808">Transferase</keyword>
<dbReference type="InterPro" id="IPR002181">
    <property type="entry name" value="Fibrinogen_a/b/g_C_dom"/>
</dbReference>
<dbReference type="SUPFAM" id="SSF56672">
    <property type="entry name" value="DNA/RNA polymerases"/>
    <property type="match status" value="1"/>
</dbReference>
<comment type="caution">
    <text evidence="6">The sequence shown here is derived from an EMBL/GenBank/DDBJ whole genome shotgun (WGS) entry which is preliminary data.</text>
</comment>
<accession>A0A2B4RF74</accession>
<name>A0A2B4RF74_STYPI</name>
<dbReference type="InterPro" id="IPR043502">
    <property type="entry name" value="DNA/RNA_pol_sf"/>
</dbReference>
<dbReference type="GO" id="GO:0003964">
    <property type="term" value="F:RNA-directed DNA polymerase activity"/>
    <property type="evidence" value="ECO:0007669"/>
    <property type="project" value="UniProtKB-KW"/>
</dbReference>
<dbReference type="SUPFAM" id="SSF56496">
    <property type="entry name" value="Fibrinogen C-terminal domain-like"/>
    <property type="match status" value="1"/>
</dbReference>
<dbReference type="Pfam" id="PF00078">
    <property type="entry name" value="RVT_1"/>
    <property type="match status" value="1"/>
</dbReference>
<dbReference type="EMBL" id="LSMT01000648">
    <property type="protein sequence ID" value="PFX15449.1"/>
    <property type="molecule type" value="Genomic_DNA"/>
</dbReference>
<keyword evidence="6" id="KW-0695">RNA-directed DNA polymerase</keyword>
<dbReference type="OrthoDB" id="5946792at2759"/>
<dbReference type="InterPro" id="IPR000477">
    <property type="entry name" value="RT_dom"/>
</dbReference>
<sequence length="352" mass="39581">MDLSKAFDTLPHELIVLKLKEYGADEATTTLIKDYLSNRFQRVRLKDTLSNWQPICNGVPLGSILSPLLFNIFMNDLSYAIEKCTLSTYADDAQFFYADNQLSKIEETINNDLSNADIWLARNEKNAPPPPGSDQNSAVTSCQTLYDQSPTTSSGVYWIDPDGGSQVNAFEAYCDMETDGGGWTLVWSYSFTNYGHFDYVSNAITPRPNWLVKAKADVPVSTIPPLNETDYNAVNFSLWKQLGRQVLIKSNINNWLVCHSENGSLVDWQEGDINCTIIKYVAEPSKSSPAPSKLYFLNHGPMFALGGLWSIYYYFDGHTGQDWPTHDPLGRNMVNQKKNVVDPHGNIFIRAK</sequence>
<evidence type="ECO:0000259" key="5">
    <source>
        <dbReference type="PROSITE" id="PS51406"/>
    </source>
</evidence>
<dbReference type="NCBIfam" id="NF040941">
    <property type="entry name" value="GGGWT_bact"/>
    <property type="match status" value="1"/>
</dbReference>
<keyword evidence="3" id="KW-0176">Collagen</keyword>
<feature type="domain" description="Reverse transcriptase" evidence="4">
    <location>
        <begin position="1"/>
        <end position="158"/>
    </location>
</feature>
<evidence type="ECO:0000256" key="1">
    <source>
        <dbReference type="ARBA" id="ARBA00004613"/>
    </source>
</evidence>
<protein>
    <submittedName>
        <fullName evidence="6">Putative RNA-directed DNA polymerase from transposon BS</fullName>
    </submittedName>
</protein>
<dbReference type="Proteomes" id="UP000225706">
    <property type="component" value="Unassembled WGS sequence"/>
</dbReference>
<dbReference type="GO" id="GO:0005581">
    <property type="term" value="C:collagen trimer"/>
    <property type="evidence" value="ECO:0007669"/>
    <property type="project" value="UniProtKB-KW"/>
</dbReference>
<dbReference type="AlphaFoldDB" id="A0A2B4RF74"/>
<dbReference type="Gene3D" id="2.60.120.1000">
    <property type="match status" value="1"/>
</dbReference>
<dbReference type="PROSITE" id="PS50878">
    <property type="entry name" value="RT_POL"/>
    <property type="match status" value="1"/>
</dbReference>
<dbReference type="GO" id="GO:0005201">
    <property type="term" value="F:extracellular matrix structural constituent"/>
    <property type="evidence" value="ECO:0007669"/>
    <property type="project" value="InterPro"/>
</dbReference>
<dbReference type="InterPro" id="IPR000885">
    <property type="entry name" value="Fib_collagen_C"/>
</dbReference>
<proteinExistence type="predicted"/>
<keyword evidence="7" id="KW-1185">Reference proteome</keyword>
<evidence type="ECO:0000313" key="6">
    <source>
        <dbReference type="EMBL" id="PFX15449.1"/>
    </source>
</evidence>
<gene>
    <name evidence="6" type="primary">RTase</name>
    <name evidence="6" type="ORF">AWC38_SpisGene20335</name>
</gene>